<dbReference type="SUPFAM" id="SSF53098">
    <property type="entry name" value="Ribonuclease H-like"/>
    <property type="match status" value="1"/>
</dbReference>
<keyword evidence="8 13" id="KW-0378">Hydrolase</keyword>
<evidence type="ECO:0000256" key="9">
    <source>
        <dbReference type="ARBA" id="ARBA00022839"/>
    </source>
</evidence>
<dbReference type="EMBL" id="FNBS01000007">
    <property type="protein sequence ID" value="SDF25058.1"/>
    <property type="molecule type" value="Genomic_DNA"/>
</dbReference>
<dbReference type="InterPro" id="IPR006308">
    <property type="entry name" value="Pol_III_a_PolC-type_gram_pos"/>
</dbReference>
<comment type="similarity">
    <text evidence="13">Belongs to the DNA polymerase type-C family. PolC subfamily.</text>
</comment>
<dbReference type="HAMAP" id="MF_00356">
    <property type="entry name" value="DNApol_PolC"/>
    <property type="match status" value="1"/>
</dbReference>
<keyword evidence="10 13" id="KW-0239">DNA-directed DNA polymerase</keyword>
<dbReference type="SUPFAM" id="SSF50249">
    <property type="entry name" value="Nucleic acid-binding proteins"/>
    <property type="match status" value="1"/>
</dbReference>
<evidence type="ECO:0000256" key="6">
    <source>
        <dbReference type="ARBA" id="ARBA00022705"/>
    </source>
</evidence>
<dbReference type="NCBIfam" id="TIGR00573">
    <property type="entry name" value="dnaq"/>
    <property type="match status" value="1"/>
</dbReference>
<dbReference type="SMART" id="SM00479">
    <property type="entry name" value="EXOIII"/>
    <property type="match status" value="1"/>
</dbReference>
<evidence type="ECO:0000313" key="16">
    <source>
        <dbReference type="EMBL" id="SDF25058.1"/>
    </source>
</evidence>
<dbReference type="EC" id="2.7.7.7" evidence="13"/>
<dbReference type="Gene3D" id="1.10.150.870">
    <property type="match status" value="1"/>
</dbReference>
<comment type="function">
    <text evidence="11">DNA polymerase III is a complex, multichain enzyme responsible for most of the replicative synthesis in bacteria. This DNA polymerase also exhibits 3' to 5' exonuclease activity. The alpha chain is the DNA polymerase.</text>
</comment>
<sequence length="1407" mass="159694">MIPASFPQEFEIKKVKLLKKERKLIVSVSSNNNINSQIRKFQDFLLNKFPLIKEVEVVVEQEKKFNSLQDILDNFEEIILKISEEYPASLSFLKTCDVVTENQKIIIKAPNEVVYQFIKSNKIDFVLKKFLKDKYGFKTEIDVVLLEEFEDTMERMIMEEDIKVIEEITKSGQKQETGKTTEKMEDKEDSQVLLGKEIKAEVISIKDVTAETEEAVIEGEIFSLEFKELKSKILMTFDITDYTSSILVKTFLTEEKYNYLKENIQVGSFVKLRGKVFYDKYEGDLVISLKDLQLISPKERKDLSEEKRVELHLHTQMSSMDAVASATEVIKRAAKWGHKAIAITDHAVVQAFPEAMEASSKYGVKVIYGVEGYLVDDGVPIVTGDTEATLEDEFTVFDIETTGLSNINDEIIEIGAVKIKEGKIIDTFETFVNPKIPISSFITKLTGIDESMVKDAPSIEEILPKFLEFASNSVLVAHNANFDVSFIKSKAKKFNLNVNNAVLDTLELSRHLYKDLKNYKLDTLADHLQVKLEHHHRAVDDAMATAEIFIKTIDRLKELGVEKVKDINAILKESEVDIRKLPVYHVTILVKDQKGLRNLYEIISKSNLEYFHRTPRIPKSLLISRRESLIIGSACEQGEVFRAIVSNLEEKKLENIISFYDYLEVQPVGNNEFLIEKGEVKSVEELREINRKIYLLGKKYNKLVVATGDVHFLDPWDDIYRKILMAGKGYKDADRQPPLYFKTTDEMLKEFEYLGEEVAKEIVIDNPNKIADLVEEVKPIPDGTFPPVIEGAEEELRKLTLDKAHEIYGDPLPEIVQNRLDRELNSIINNGYAVMYIIAQKLVSKSLKDGYLVGSRGSVGSSLVATMSGITEVNPLPPHYVCPNCKYSEFITDGSYGCGVDMPDKTCPHCGTLMRKDGFDIPFEVFLGFEGDKEPDIDLNFSGEYQPIAHKYTEELFGKGHVFRAGTIGTLADKTAYGYVKKYFEERNLIVHKSEIKRLTVGCTGVKRTTGQHPGGIMVVPKDKSIYDFTPIQHPADAEDTDVITTHFDYHSISGRLLKLDILGHDDPTVIRMLEDLTGINAREIPLDDKKTMSLFTSVEALGIDPEELNTPVGTLGLPEFGTKFVRQMLIDTRPTTFAELVRISGLSHGTDVWLNNAQDIIREGIATLKEVISTRDDIMLYLISKGMDKKLSFKIMENVRKGKGVTQEEIEEMRKHGVPNWFIESCQKIKYMFPKAHAVAYVIMAFRIAYFKVHYPEAFYATYFTVRADDFNLDIVLKGKDSIKNAIKEIEAKGNNASPKEKSLLTVLEVALEMYLRGFKFINVDLYKSDAVKFFITEEGLLPPLNSLEGVGIQAAKTIAQERENGKFLSVEDFRNRTKVSKTVIEILKQYGCLTDLPESNQLSLF</sequence>
<dbReference type="Pfam" id="PF00929">
    <property type="entry name" value="RNase_T"/>
    <property type="match status" value="1"/>
</dbReference>
<evidence type="ECO:0000256" key="4">
    <source>
        <dbReference type="ARBA" id="ARBA00022679"/>
    </source>
</evidence>
<dbReference type="InterPro" id="IPR044923">
    <property type="entry name" value="PolC_middle_finger_sf"/>
</dbReference>
<organism evidence="16 17">
    <name type="scientific">Thermoanaerobacter thermohydrosulfuricus</name>
    <name type="common">Clostridium thermohydrosulfuricum</name>
    <dbReference type="NCBI Taxonomy" id="1516"/>
    <lineage>
        <taxon>Bacteria</taxon>
        <taxon>Bacillati</taxon>
        <taxon>Bacillota</taxon>
        <taxon>Clostridia</taxon>
        <taxon>Thermoanaerobacterales</taxon>
        <taxon>Thermoanaerobacteraceae</taxon>
        <taxon>Thermoanaerobacter</taxon>
    </lineage>
</organism>
<accession>A0A1G7JJG2</accession>
<evidence type="ECO:0000256" key="5">
    <source>
        <dbReference type="ARBA" id="ARBA00022695"/>
    </source>
</evidence>
<dbReference type="SMART" id="SM00481">
    <property type="entry name" value="POLIIIAc"/>
    <property type="match status" value="1"/>
</dbReference>
<dbReference type="CDD" id="cd04484">
    <property type="entry name" value="polC_OBF"/>
    <property type="match status" value="1"/>
</dbReference>
<evidence type="ECO:0000256" key="11">
    <source>
        <dbReference type="ARBA" id="ARBA00025611"/>
    </source>
</evidence>
<dbReference type="GO" id="GO:0003677">
    <property type="term" value="F:DNA binding"/>
    <property type="evidence" value="ECO:0007669"/>
    <property type="project" value="UniProtKB-UniRule"/>
</dbReference>
<keyword evidence="6 13" id="KW-0235">DNA replication</keyword>
<dbReference type="InterPro" id="IPR040982">
    <property type="entry name" value="DNA_pol3_finger"/>
</dbReference>
<dbReference type="PANTHER" id="PTHR32294">
    <property type="entry name" value="DNA POLYMERASE III SUBUNIT ALPHA"/>
    <property type="match status" value="1"/>
</dbReference>
<dbReference type="Gene3D" id="6.10.140.1510">
    <property type="match status" value="1"/>
</dbReference>
<name>A0A1G7JJG2_THETY</name>
<dbReference type="Gene3D" id="3.30.1900.20">
    <property type="match status" value="2"/>
</dbReference>
<keyword evidence="9 13" id="KW-0269">Exonuclease</keyword>
<keyword evidence="7 13" id="KW-0540">Nuclease</keyword>
<dbReference type="InterPro" id="IPR012340">
    <property type="entry name" value="NA-bd_OB-fold"/>
</dbReference>
<dbReference type="Pfam" id="PF17657">
    <property type="entry name" value="DNA_pol3_finger"/>
    <property type="match status" value="1"/>
</dbReference>
<dbReference type="CDD" id="cd07435">
    <property type="entry name" value="PHP_PolIIIA_POLC"/>
    <property type="match status" value="1"/>
</dbReference>
<dbReference type="CDD" id="cd06127">
    <property type="entry name" value="DEDDh"/>
    <property type="match status" value="1"/>
</dbReference>
<dbReference type="Proteomes" id="UP000183404">
    <property type="component" value="Unassembled WGS sequence"/>
</dbReference>
<dbReference type="Pfam" id="PF07733">
    <property type="entry name" value="DNA_pol3_alpha"/>
    <property type="match status" value="1"/>
</dbReference>
<dbReference type="PANTHER" id="PTHR32294:SF5">
    <property type="entry name" value="DNA POLYMERASE III POLC-TYPE"/>
    <property type="match status" value="1"/>
</dbReference>
<dbReference type="InterPro" id="IPR003141">
    <property type="entry name" value="Pol/His_phosphatase_N"/>
</dbReference>
<comment type="function">
    <text evidence="1 13">Required for replicative DNA synthesis. This DNA polymerase also exhibits 3' to 5' exonuclease activity.</text>
</comment>
<dbReference type="RefSeq" id="WP_074592136.1">
    <property type="nucleotide sequence ID" value="NZ_FNBS01000007.1"/>
</dbReference>
<dbReference type="Gene3D" id="3.20.20.140">
    <property type="entry name" value="Metal-dependent hydrolases"/>
    <property type="match status" value="2"/>
</dbReference>
<dbReference type="Pfam" id="PF01336">
    <property type="entry name" value="tRNA_anti-codon"/>
    <property type="match status" value="1"/>
</dbReference>
<dbReference type="InterPro" id="IPR013520">
    <property type="entry name" value="Ribonucl_H"/>
</dbReference>
<dbReference type="Pfam" id="PF14579">
    <property type="entry name" value="HHH_6"/>
    <property type="match status" value="1"/>
</dbReference>
<keyword evidence="5 13" id="KW-0548">Nucleotidyltransferase</keyword>
<dbReference type="InterPro" id="IPR004013">
    <property type="entry name" value="PHP_dom"/>
</dbReference>
<keyword evidence="4 13" id="KW-0808">Transferase</keyword>
<evidence type="ECO:0000259" key="14">
    <source>
        <dbReference type="SMART" id="SM00479"/>
    </source>
</evidence>
<proteinExistence type="inferred from homology"/>
<dbReference type="Pfam" id="PF02811">
    <property type="entry name" value="PHP"/>
    <property type="match status" value="1"/>
</dbReference>
<feature type="domain" description="Exonuclease" evidence="14">
    <location>
        <begin position="393"/>
        <end position="558"/>
    </location>
</feature>
<evidence type="ECO:0000256" key="13">
    <source>
        <dbReference type="HAMAP-Rule" id="MF_00356"/>
    </source>
</evidence>
<dbReference type="Pfam" id="PF11490">
    <property type="entry name" value="DNA_pol3_a_NII"/>
    <property type="match status" value="1"/>
</dbReference>
<dbReference type="GO" id="GO:0006261">
    <property type="term" value="P:DNA-templated DNA replication"/>
    <property type="evidence" value="ECO:0007669"/>
    <property type="project" value="UniProtKB-UniRule"/>
</dbReference>
<dbReference type="Gene3D" id="3.30.420.10">
    <property type="entry name" value="Ribonuclease H-like superfamily/Ribonuclease H"/>
    <property type="match status" value="1"/>
</dbReference>
<evidence type="ECO:0000256" key="7">
    <source>
        <dbReference type="ARBA" id="ARBA00022722"/>
    </source>
</evidence>
<dbReference type="FunFam" id="3.30.420.10:FF:000045">
    <property type="entry name" value="3'-5' exonuclease DinG"/>
    <property type="match status" value="1"/>
</dbReference>
<keyword evidence="3 13" id="KW-0963">Cytoplasm</keyword>
<feature type="domain" description="Polymerase/histidinol phosphatase N-terminal" evidence="15">
    <location>
        <begin position="309"/>
        <end position="376"/>
    </location>
</feature>
<dbReference type="Gene3D" id="1.10.150.700">
    <property type="entry name" value="PolC, middle finger domain"/>
    <property type="match status" value="1"/>
</dbReference>
<evidence type="ECO:0000256" key="10">
    <source>
        <dbReference type="ARBA" id="ARBA00022932"/>
    </source>
</evidence>
<evidence type="ECO:0000256" key="1">
    <source>
        <dbReference type="ARBA" id="ARBA00003452"/>
    </source>
</evidence>
<evidence type="ECO:0000259" key="15">
    <source>
        <dbReference type="SMART" id="SM00481"/>
    </source>
</evidence>
<gene>
    <name evidence="13" type="primary">polC</name>
    <name evidence="16" type="ORF">SAMN04244560_00471</name>
</gene>
<dbReference type="InterPro" id="IPR011708">
    <property type="entry name" value="DNA_pol3_alpha_NTPase_dom"/>
</dbReference>
<protein>
    <recommendedName>
        <fullName evidence="13">DNA polymerase III PolC-type</fullName>
        <shortName evidence="13">PolIII</shortName>
        <ecNumber evidence="13">2.7.7.7</ecNumber>
    </recommendedName>
</protein>
<evidence type="ECO:0000313" key="17">
    <source>
        <dbReference type="Proteomes" id="UP000183404"/>
    </source>
</evidence>
<evidence type="ECO:0000256" key="2">
    <source>
        <dbReference type="ARBA" id="ARBA00004496"/>
    </source>
</evidence>
<dbReference type="InterPro" id="IPR004365">
    <property type="entry name" value="NA-bd_OB_tRNA"/>
</dbReference>
<evidence type="ECO:0000256" key="12">
    <source>
        <dbReference type="ARBA" id="ARBA00049244"/>
    </source>
</evidence>
<dbReference type="InterPro" id="IPR029460">
    <property type="entry name" value="DNAPol_HHH"/>
</dbReference>
<dbReference type="NCBIfam" id="NF001688">
    <property type="entry name" value="PRK00448.1"/>
    <property type="match status" value="1"/>
</dbReference>
<dbReference type="GO" id="GO:0008408">
    <property type="term" value="F:3'-5' exonuclease activity"/>
    <property type="evidence" value="ECO:0007669"/>
    <property type="project" value="UniProtKB-UniRule"/>
</dbReference>
<dbReference type="GO" id="GO:0003887">
    <property type="term" value="F:DNA-directed DNA polymerase activity"/>
    <property type="evidence" value="ECO:0007669"/>
    <property type="project" value="UniProtKB-UniRule"/>
</dbReference>
<evidence type="ECO:0000256" key="8">
    <source>
        <dbReference type="ARBA" id="ARBA00022801"/>
    </source>
</evidence>
<dbReference type="SUPFAM" id="SSF160975">
    <property type="entry name" value="AF1531-like"/>
    <property type="match status" value="1"/>
</dbReference>
<dbReference type="InterPro" id="IPR036397">
    <property type="entry name" value="RNaseH_sf"/>
</dbReference>
<dbReference type="InterPro" id="IPR004805">
    <property type="entry name" value="DnaE2/DnaE/PolC"/>
</dbReference>
<dbReference type="Gene3D" id="2.40.50.140">
    <property type="entry name" value="Nucleic acid-binding proteins"/>
    <property type="match status" value="1"/>
</dbReference>
<comment type="subcellular location">
    <subcellularLocation>
        <location evidence="2 13">Cytoplasm</location>
    </subcellularLocation>
</comment>
<dbReference type="InterPro" id="IPR006054">
    <property type="entry name" value="DnaQ"/>
</dbReference>
<dbReference type="GO" id="GO:0005737">
    <property type="term" value="C:cytoplasm"/>
    <property type="evidence" value="ECO:0007669"/>
    <property type="project" value="UniProtKB-SubCell"/>
</dbReference>
<dbReference type="NCBIfam" id="TIGR01405">
    <property type="entry name" value="polC_Gram_pos"/>
    <property type="match status" value="1"/>
</dbReference>
<dbReference type="InterPro" id="IPR012337">
    <property type="entry name" value="RNaseH-like_sf"/>
</dbReference>
<dbReference type="InterPro" id="IPR024754">
    <property type="entry name" value="DNA_PolC-like_N_II"/>
</dbReference>
<evidence type="ECO:0000256" key="3">
    <source>
        <dbReference type="ARBA" id="ARBA00022490"/>
    </source>
</evidence>
<comment type="catalytic activity">
    <reaction evidence="12 13">
        <text>DNA(n) + a 2'-deoxyribonucleoside 5'-triphosphate = DNA(n+1) + diphosphate</text>
        <dbReference type="Rhea" id="RHEA:22508"/>
        <dbReference type="Rhea" id="RHEA-COMP:17339"/>
        <dbReference type="Rhea" id="RHEA-COMP:17340"/>
        <dbReference type="ChEBI" id="CHEBI:33019"/>
        <dbReference type="ChEBI" id="CHEBI:61560"/>
        <dbReference type="ChEBI" id="CHEBI:173112"/>
        <dbReference type="EC" id="2.7.7.7"/>
    </reaction>
</comment>
<reference evidence="16 17" key="1">
    <citation type="submission" date="2016-10" db="EMBL/GenBank/DDBJ databases">
        <authorList>
            <person name="de Groot N.N."/>
        </authorList>
    </citation>
    <scope>NUCLEOTIDE SEQUENCE [LARGE SCALE GENOMIC DNA]</scope>
    <source>
        <strain evidence="16 17">DSM 569</strain>
    </source>
</reference>